<gene>
    <name evidence="1" type="ORF">J5U21_01587</name>
</gene>
<evidence type="ECO:0000313" key="2">
    <source>
        <dbReference type="Proteomes" id="UP000693941"/>
    </source>
</evidence>
<dbReference type="EMBL" id="CP077715">
    <property type="protein sequence ID" value="QXJ31936.1"/>
    <property type="molecule type" value="Genomic_DNA"/>
</dbReference>
<name>A0A8F5GWE9_9CREN</name>
<proteinExistence type="predicted"/>
<organism evidence="1 2">
    <name type="scientific">Saccharolobus shibatae</name>
    <dbReference type="NCBI Taxonomy" id="2286"/>
    <lineage>
        <taxon>Archaea</taxon>
        <taxon>Thermoproteota</taxon>
        <taxon>Thermoprotei</taxon>
        <taxon>Sulfolobales</taxon>
        <taxon>Sulfolobaceae</taxon>
        <taxon>Saccharolobus</taxon>
    </lineage>
</organism>
<evidence type="ECO:0000313" key="1">
    <source>
        <dbReference type="EMBL" id="QXJ31936.1"/>
    </source>
</evidence>
<dbReference type="RefSeq" id="WP_261310566.1">
    <property type="nucleotide sequence ID" value="NZ_CP077715.1"/>
</dbReference>
<dbReference type="AlphaFoldDB" id="A0A8F5GWE9"/>
<dbReference type="Proteomes" id="UP000693941">
    <property type="component" value="Chromosome"/>
</dbReference>
<dbReference type="GeneID" id="65560086"/>
<protein>
    <submittedName>
        <fullName evidence="1">Uncharacterized protein</fullName>
    </submittedName>
</protein>
<sequence>MNKKLTQKDFDNFKASIEDLIKLYKESKPDKERTAGMSEEERLATLRRFGQELKEDLERAAKFVKVRGGPGGRVN</sequence>
<reference evidence="1" key="1">
    <citation type="journal article" date="2021" name="Environ. Microbiol.">
        <title>New insights into the diversity and evolution of the archaeal mobilome from three complete genomes of Saccharolobus shibatae.</title>
        <authorList>
            <person name="Medvedeva S."/>
            <person name="Brandt D."/>
            <person name="Cvirkaite-Krupovic V."/>
            <person name="Liu Y."/>
            <person name="Severinov K."/>
            <person name="Ishino S."/>
            <person name="Ishino Y."/>
            <person name="Prangishvili D."/>
            <person name="Kalinowski J."/>
            <person name="Krupovic M."/>
        </authorList>
    </citation>
    <scope>NUCLEOTIDE SEQUENCE</scope>
    <source>
        <strain evidence="1">BEU9</strain>
    </source>
</reference>
<accession>A0A8F5GWE9</accession>